<evidence type="ECO:0000313" key="2">
    <source>
        <dbReference type="EMBL" id="KAG2275508.1"/>
    </source>
</evidence>
<comment type="caution">
    <text evidence="2">The sequence shown here is derived from an EMBL/GenBank/DDBJ whole genome shotgun (WGS) entry which is preliminary data.</text>
</comment>
<gene>
    <name evidence="2" type="ORF">Bca52824_058063</name>
</gene>
<dbReference type="Proteomes" id="UP000886595">
    <property type="component" value="Unassembled WGS sequence"/>
</dbReference>
<accession>A0A8X7QX54</accession>
<reference evidence="2 3" key="1">
    <citation type="submission" date="2020-02" db="EMBL/GenBank/DDBJ databases">
        <authorList>
            <person name="Ma Q."/>
            <person name="Huang Y."/>
            <person name="Song X."/>
            <person name="Pei D."/>
        </authorList>
    </citation>
    <scope>NUCLEOTIDE SEQUENCE [LARGE SCALE GENOMIC DNA]</scope>
    <source>
        <strain evidence="2">Sxm20200214</strain>
        <tissue evidence="2">Leaf</tissue>
    </source>
</reference>
<protein>
    <submittedName>
        <fullName evidence="2">Uncharacterized protein</fullName>
    </submittedName>
</protein>
<feature type="compositionally biased region" description="Basic and acidic residues" evidence="1">
    <location>
        <begin position="160"/>
        <end position="172"/>
    </location>
</feature>
<feature type="region of interest" description="Disordered" evidence="1">
    <location>
        <begin position="160"/>
        <end position="284"/>
    </location>
</feature>
<proteinExistence type="predicted"/>
<dbReference type="OrthoDB" id="1102599at2759"/>
<evidence type="ECO:0000256" key="1">
    <source>
        <dbReference type="SAM" id="MobiDB-lite"/>
    </source>
</evidence>
<organism evidence="2 3">
    <name type="scientific">Brassica carinata</name>
    <name type="common">Ethiopian mustard</name>
    <name type="synonym">Abyssinian cabbage</name>
    <dbReference type="NCBI Taxonomy" id="52824"/>
    <lineage>
        <taxon>Eukaryota</taxon>
        <taxon>Viridiplantae</taxon>
        <taxon>Streptophyta</taxon>
        <taxon>Embryophyta</taxon>
        <taxon>Tracheophyta</taxon>
        <taxon>Spermatophyta</taxon>
        <taxon>Magnoliopsida</taxon>
        <taxon>eudicotyledons</taxon>
        <taxon>Gunneridae</taxon>
        <taxon>Pentapetalae</taxon>
        <taxon>rosids</taxon>
        <taxon>malvids</taxon>
        <taxon>Brassicales</taxon>
        <taxon>Brassicaceae</taxon>
        <taxon>Brassiceae</taxon>
        <taxon>Brassica</taxon>
    </lineage>
</organism>
<evidence type="ECO:0000313" key="3">
    <source>
        <dbReference type="Proteomes" id="UP000886595"/>
    </source>
</evidence>
<dbReference type="AlphaFoldDB" id="A0A8X7QX54"/>
<feature type="compositionally biased region" description="Low complexity" evidence="1">
    <location>
        <begin position="253"/>
        <end position="270"/>
    </location>
</feature>
<dbReference type="EMBL" id="JAAMPC010000012">
    <property type="protein sequence ID" value="KAG2275508.1"/>
    <property type="molecule type" value="Genomic_DNA"/>
</dbReference>
<name>A0A8X7QX54_BRACI</name>
<sequence>MAPEKFGPHLPTILYVKHIEAIYELWGVDYAVEIELPDDDETLETVRPRYCGAYISHFEGMAPNFFRYFLALWVRALEEGLEFGLGELKQLFAIKRNSGFRGTMILAPRPGRSIIGGIPNRDDRWREKFFTFKINPASPFGPAPMTPELSGLIATLRRGAREKEALPDRPDESSEVGSLERAQKARRRPTLGSRSQAQSPGLMARPVSMAVPVGGTRRVPNTSAISVGDRALDDDVESSTHRHRRRALEDINSVSSNSPSSGLPPLLRTSGEGTSQVDPSAHLPDVHETSSWRFLYDNEVPILENPEQKGCKLPSLGDMRERDAYVRMAVANAKVIYPAIASDVPLDKMMVA</sequence>
<keyword evidence="3" id="KW-1185">Reference proteome</keyword>